<protein>
    <submittedName>
        <fullName evidence="2">Uncharacterized protein</fullName>
    </submittedName>
</protein>
<gene>
    <name evidence="2" type="ORF">D104_02220</name>
</gene>
<reference evidence="2 3" key="1">
    <citation type="journal article" date="2014" name="Genome Announc.">
        <title>Draft Genome Sequence of Marinomonas sp. Strain D104, a Polycyclic Aromatic Hydrocarbon-Degrading Bacterium from the Deep-Sea Sediment of the Arctic Ocean.</title>
        <authorList>
            <person name="Dong C."/>
            <person name="Bai X."/>
            <person name="Lai Q."/>
            <person name="Xie Y."/>
            <person name="Chen X."/>
            <person name="Shao Z."/>
        </authorList>
    </citation>
    <scope>NUCLEOTIDE SEQUENCE [LARGE SCALE GENOMIC DNA]</scope>
    <source>
        <strain evidence="2 3">D104</strain>
    </source>
</reference>
<dbReference type="PATRIC" id="fig|1208321.3.peg.453"/>
<accession>W1RYI2</accession>
<dbReference type="AlphaFoldDB" id="W1RYI2"/>
<keyword evidence="1" id="KW-0812">Transmembrane</keyword>
<dbReference type="Proteomes" id="UP000018857">
    <property type="component" value="Unassembled WGS sequence"/>
</dbReference>
<dbReference type="EMBL" id="AYOZ01000002">
    <property type="protein sequence ID" value="ETI62022.1"/>
    <property type="molecule type" value="Genomic_DNA"/>
</dbReference>
<comment type="caution">
    <text evidence="2">The sequence shown here is derived from an EMBL/GenBank/DDBJ whole genome shotgun (WGS) entry which is preliminary data.</text>
</comment>
<feature type="transmembrane region" description="Helical" evidence="1">
    <location>
        <begin position="302"/>
        <end position="321"/>
    </location>
</feature>
<keyword evidence="3" id="KW-1185">Reference proteome</keyword>
<organism evidence="2 3">
    <name type="scientific">Marinomonas profundimaris</name>
    <dbReference type="NCBI Taxonomy" id="1208321"/>
    <lineage>
        <taxon>Bacteria</taxon>
        <taxon>Pseudomonadati</taxon>
        <taxon>Pseudomonadota</taxon>
        <taxon>Gammaproteobacteria</taxon>
        <taxon>Oceanospirillales</taxon>
        <taxon>Oceanospirillaceae</taxon>
        <taxon>Marinomonas</taxon>
    </lineage>
</organism>
<keyword evidence="1" id="KW-1133">Transmembrane helix</keyword>
<evidence type="ECO:0000256" key="1">
    <source>
        <dbReference type="SAM" id="Phobius"/>
    </source>
</evidence>
<sequence length="365" mass="40442">MNLKDIIMDNYKIFIVNKTSSKKQFWAFLSEPEDTFSSDLYLNSSAYITIKPNNTKQLNSFTIPLQYSTEAGCSNNAVGLNTVIESSITEKVDLTDGLTAAFTISDEHLGPDLSSPVSGTADPGKVEVEVDPFAQNDEEKYSWYPSLTFGVQSQQGFMGYSWSPEPGETYKIKPKVKFYIATGSWESNQLLDMSSISTDSAEVTENDFDTKLECTVTLENGEWTVTKGRPLTVNDQLIQMIESHNYLSKSHAQLISLIAEASLITDLTVEDKEKSRSDGVEYPFKPKKQDKALSQDVASPFIYGRIALSSAIGFGFTYMFASGTKFKLVKRNSGTDFIIGYDGDKAAEQVRELLKVGAALIFTKD</sequence>
<proteinExistence type="predicted"/>
<name>W1RYI2_9GAMM</name>
<dbReference type="eggNOG" id="ENOG5030TEH">
    <property type="taxonomic scope" value="Bacteria"/>
</dbReference>
<keyword evidence="1" id="KW-0472">Membrane</keyword>
<evidence type="ECO:0000313" key="2">
    <source>
        <dbReference type="EMBL" id="ETI62022.1"/>
    </source>
</evidence>
<evidence type="ECO:0000313" key="3">
    <source>
        <dbReference type="Proteomes" id="UP000018857"/>
    </source>
</evidence>